<evidence type="ECO:0000259" key="1">
    <source>
        <dbReference type="PROSITE" id="PS50181"/>
    </source>
</evidence>
<accession>A0A139A626</accession>
<dbReference type="Proteomes" id="UP000070544">
    <property type="component" value="Unassembled WGS sequence"/>
</dbReference>
<dbReference type="InterPro" id="IPR001810">
    <property type="entry name" value="F-box_dom"/>
</dbReference>
<dbReference type="EMBL" id="KQ965791">
    <property type="protein sequence ID" value="KXS12118.1"/>
    <property type="molecule type" value="Genomic_DNA"/>
</dbReference>
<gene>
    <name evidence="2" type="ORF">M427DRAFT_59807</name>
</gene>
<organism evidence="2 3">
    <name type="scientific">Gonapodya prolifera (strain JEL478)</name>
    <name type="common">Monoblepharis prolifera</name>
    <dbReference type="NCBI Taxonomy" id="1344416"/>
    <lineage>
        <taxon>Eukaryota</taxon>
        <taxon>Fungi</taxon>
        <taxon>Fungi incertae sedis</taxon>
        <taxon>Chytridiomycota</taxon>
        <taxon>Chytridiomycota incertae sedis</taxon>
        <taxon>Monoblepharidomycetes</taxon>
        <taxon>Monoblepharidales</taxon>
        <taxon>Gonapodyaceae</taxon>
        <taxon>Gonapodya</taxon>
    </lineage>
</organism>
<evidence type="ECO:0000313" key="3">
    <source>
        <dbReference type="Proteomes" id="UP000070544"/>
    </source>
</evidence>
<keyword evidence="3" id="KW-1185">Reference proteome</keyword>
<reference evidence="2 3" key="1">
    <citation type="journal article" date="2015" name="Genome Biol. Evol.">
        <title>Phylogenomic analyses indicate that early fungi evolved digesting cell walls of algal ancestors of land plants.</title>
        <authorList>
            <person name="Chang Y."/>
            <person name="Wang S."/>
            <person name="Sekimoto S."/>
            <person name="Aerts A.L."/>
            <person name="Choi C."/>
            <person name="Clum A."/>
            <person name="LaButti K.M."/>
            <person name="Lindquist E.A."/>
            <person name="Yee Ngan C."/>
            <person name="Ohm R.A."/>
            <person name="Salamov A.A."/>
            <person name="Grigoriev I.V."/>
            <person name="Spatafora J.W."/>
            <person name="Berbee M.L."/>
        </authorList>
    </citation>
    <scope>NUCLEOTIDE SEQUENCE [LARGE SCALE GENOMIC DNA]</scope>
    <source>
        <strain evidence="2 3">JEL478</strain>
    </source>
</reference>
<evidence type="ECO:0000313" key="2">
    <source>
        <dbReference type="EMBL" id="KXS12118.1"/>
    </source>
</evidence>
<dbReference type="PROSITE" id="PS50181">
    <property type="entry name" value="FBOX"/>
    <property type="match status" value="1"/>
</dbReference>
<sequence length="400" mass="45103">MENVPNEVLHRILVQLLDRRAFFTLIPLVCRRFRAIQCDILKATTVNVTVGVEYEATDCNVEFDDLEAVARISISNPLEGDDGKATISNVRNSILQFYTPRDGPDAGTPWCSYLIRWPAPDLVVYQFDFDEITCHEVAETIKNALHGVLPFGRTRFPLLRAPHTMPINRVLELAICLEVATLDFPGWDFREDASDEYSQESTLELMKALPATEIQFDDPHEPLSTILLFPYAKDIVLQMQDDSAWEHGQRFDSASGSSWQHRNLETLLMGSLPLINPEVFDSLIAAVQRGAFPQLHTIKVGFKSKFHRTIRRGTEYISDDYTLSELAFMEFVKACPSVLAKVIGPWTTDQTGCIKCEERLIGMNGSCLPPNLHLETTSIPYHLEIALECPLGGGFCIRRV</sequence>
<proteinExistence type="predicted"/>
<name>A0A139A626_GONPJ</name>
<protein>
    <recommendedName>
        <fullName evidence="1">F-box domain-containing protein</fullName>
    </recommendedName>
</protein>
<dbReference type="AlphaFoldDB" id="A0A139A626"/>
<feature type="domain" description="F-box" evidence="1">
    <location>
        <begin position="1"/>
        <end position="36"/>
    </location>
</feature>